<dbReference type="KEGG" id="cme:CYME_CMS287C"/>
<evidence type="ECO:0000259" key="1">
    <source>
        <dbReference type="Pfam" id="PF08718"/>
    </source>
</evidence>
<dbReference type="EMBL" id="AP006501">
    <property type="protein sequence ID" value="BAM82879.1"/>
    <property type="molecule type" value="Genomic_DNA"/>
</dbReference>
<dbReference type="OrthoDB" id="1207at2759"/>
<dbReference type="Proteomes" id="UP000007014">
    <property type="component" value="Chromosome 19"/>
</dbReference>
<dbReference type="RefSeq" id="XP_005538915.1">
    <property type="nucleotide sequence ID" value="XM_005538858.1"/>
</dbReference>
<reference evidence="2 3" key="1">
    <citation type="journal article" date="2004" name="Nature">
        <title>Genome sequence of the ultrasmall unicellular red alga Cyanidioschyzon merolae 10D.</title>
        <authorList>
            <person name="Matsuzaki M."/>
            <person name="Misumi O."/>
            <person name="Shin-i T."/>
            <person name="Maruyama S."/>
            <person name="Takahara M."/>
            <person name="Miyagishima S."/>
            <person name="Mori T."/>
            <person name="Nishida K."/>
            <person name="Yagisawa F."/>
            <person name="Nishida K."/>
            <person name="Yoshida Y."/>
            <person name="Nishimura Y."/>
            <person name="Nakao S."/>
            <person name="Kobayashi T."/>
            <person name="Momoyama Y."/>
            <person name="Higashiyama T."/>
            <person name="Minoda A."/>
            <person name="Sano M."/>
            <person name="Nomoto H."/>
            <person name="Oishi K."/>
            <person name="Hayashi H."/>
            <person name="Ohta F."/>
            <person name="Nishizaka S."/>
            <person name="Haga S."/>
            <person name="Miura S."/>
            <person name="Morishita T."/>
            <person name="Kabeya Y."/>
            <person name="Terasawa K."/>
            <person name="Suzuki Y."/>
            <person name="Ishii Y."/>
            <person name="Asakawa S."/>
            <person name="Takano H."/>
            <person name="Ohta N."/>
            <person name="Kuroiwa H."/>
            <person name="Tanaka K."/>
            <person name="Shimizu N."/>
            <person name="Sugano S."/>
            <person name="Sato N."/>
            <person name="Nozaki H."/>
            <person name="Ogasawara N."/>
            <person name="Kohara Y."/>
            <person name="Kuroiwa T."/>
        </authorList>
    </citation>
    <scope>NUCLEOTIDE SEQUENCE [LARGE SCALE GENOMIC DNA]</scope>
    <source>
        <strain evidence="2 3">10D</strain>
    </source>
</reference>
<dbReference type="Gene3D" id="1.10.3520.10">
    <property type="entry name" value="Glycolipid transfer protein"/>
    <property type="match status" value="1"/>
</dbReference>
<dbReference type="OMA" id="FSHACTL"/>
<sequence length="248" mass="28663">MTQRDEQSESWMHVRELSAKGNELDRITTDAGTPFSFEKFLEAFERIRYDEPPAQEPWPLPYLLDFIAALSAVAGMFQHLGAAFSFAHQDVVEKRDTLYRIYRSDPENYATIRKVIERETREGCLETGSGKQGAARNILRMMWCLKFIQVLMRELARCPAASYSKRAATRECVWTAYQEALREHHGSVVIAAVRAAVFFLPPIEQFLTSIGVEASRKDEYMRRVKLSLDPLVERLYAYYEHRNMLALP</sequence>
<dbReference type="PANTHER" id="PTHR10219">
    <property type="entry name" value="GLYCOLIPID TRANSFER PROTEIN-RELATED"/>
    <property type="match status" value="1"/>
</dbReference>
<dbReference type="HOGENOM" id="CLU_1121475_0_0_1"/>
<dbReference type="GO" id="GO:1902388">
    <property type="term" value="F:ceramide 1-phosphate transfer activity"/>
    <property type="evidence" value="ECO:0007669"/>
    <property type="project" value="TreeGrafter"/>
</dbReference>
<dbReference type="InterPro" id="IPR014830">
    <property type="entry name" value="Glycolipid_transfer_prot_dom"/>
</dbReference>
<evidence type="ECO:0000313" key="2">
    <source>
        <dbReference type="EMBL" id="BAM82879.1"/>
    </source>
</evidence>
<keyword evidence="3" id="KW-1185">Reference proteome</keyword>
<dbReference type="PANTHER" id="PTHR10219:SF43">
    <property type="entry name" value="GLYCOLIPID TRANSFER PROTEIN DOMAIN-CONTAINING PROTEIN"/>
    <property type="match status" value="1"/>
</dbReference>
<organism evidence="2 3">
    <name type="scientific">Cyanidioschyzon merolae (strain NIES-3377 / 10D)</name>
    <name type="common">Unicellular red alga</name>
    <dbReference type="NCBI Taxonomy" id="280699"/>
    <lineage>
        <taxon>Eukaryota</taxon>
        <taxon>Rhodophyta</taxon>
        <taxon>Bangiophyceae</taxon>
        <taxon>Cyanidiales</taxon>
        <taxon>Cyanidiaceae</taxon>
        <taxon>Cyanidioschyzon</taxon>
    </lineage>
</organism>
<accession>M1VBW7</accession>
<dbReference type="Gramene" id="CMS287CT">
    <property type="protein sequence ID" value="CMS287CT"/>
    <property type="gene ID" value="CMS287C"/>
</dbReference>
<dbReference type="GO" id="GO:0005829">
    <property type="term" value="C:cytosol"/>
    <property type="evidence" value="ECO:0007669"/>
    <property type="project" value="TreeGrafter"/>
</dbReference>
<proteinExistence type="predicted"/>
<dbReference type="Pfam" id="PF08718">
    <property type="entry name" value="GLTP"/>
    <property type="match status" value="1"/>
</dbReference>
<feature type="domain" description="Glycolipid transfer protein" evidence="1">
    <location>
        <begin position="64"/>
        <end position="211"/>
    </location>
</feature>
<dbReference type="SUPFAM" id="SSF110004">
    <property type="entry name" value="Glycolipid transfer protein, GLTP"/>
    <property type="match status" value="1"/>
</dbReference>
<dbReference type="GO" id="GO:0016020">
    <property type="term" value="C:membrane"/>
    <property type="evidence" value="ECO:0007669"/>
    <property type="project" value="TreeGrafter"/>
</dbReference>
<dbReference type="GO" id="GO:1902387">
    <property type="term" value="F:ceramide 1-phosphate binding"/>
    <property type="evidence" value="ECO:0007669"/>
    <property type="project" value="TreeGrafter"/>
</dbReference>
<reference evidence="2 3" key="2">
    <citation type="journal article" date="2007" name="BMC Biol.">
        <title>A 100%-complete sequence reveals unusually simple genomic features in the hot-spring red alga Cyanidioschyzon merolae.</title>
        <authorList>
            <person name="Nozaki H."/>
            <person name="Takano H."/>
            <person name="Misumi O."/>
            <person name="Terasawa K."/>
            <person name="Matsuzaki M."/>
            <person name="Maruyama S."/>
            <person name="Nishida K."/>
            <person name="Yagisawa F."/>
            <person name="Yoshida Y."/>
            <person name="Fujiwara T."/>
            <person name="Takio S."/>
            <person name="Tamura K."/>
            <person name="Chung S.J."/>
            <person name="Nakamura S."/>
            <person name="Kuroiwa H."/>
            <person name="Tanaka K."/>
            <person name="Sato N."/>
            <person name="Kuroiwa T."/>
        </authorList>
    </citation>
    <scope>NUCLEOTIDE SEQUENCE [LARGE SCALE GENOMIC DNA]</scope>
    <source>
        <strain evidence="2 3">10D</strain>
    </source>
</reference>
<gene>
    <name evidence="2" type="ORF">CYME_CMS287C</name>
</gene>
<protein>
    <recommendedName>
        <fullName evidence="1">Glycolipid transfer protein domain-containing protein</fullName>
    </recommendedName>
</protein>
<name>M1VBW7_CYAM1</name>
<dbReference type="InterPro" id="IPR036497">
    <property type="entry name" value="GLTP_sf"/>
</dbReference>
<dbReference type="AlphaFoldDB" id="M1VBW7"/>
<dbReference type="GeneID" id="16997178"/>
<evidence type="ECO:0000313" key="3">
    <source>
        <dbReference type="Proteomes" id="UP000007014"/>
    </source>
</evidence>
<dbReference type="eggNOG" id="KOG4189">
    <property type="taxonomic scope" value="Eukaryota"/>
</dbReference>